<organism evidence="1 2">
    <name type="scientific">Chromobacterium violaceum</name>
    <dbReference type="NCBI Taxonomy" id="536"/>
    <lineage>
        <taxon>Bacteria</taxon>
        <taxon>Pseudomonadati</taxon>
        <taxon>Pseudomonadota</taxon>
        <taxon>Betaproteobacteria</taxon>
        <taxon>Neisseriales</taxon>
        <taxon>Chromobacteriaceae</taxon>
        <taxon>Chromobacterium</taxon>
    </lineage>
</organism>
<protein>
    <submittedName>
        <fullName evidence="1">Uncharacterized protein</fullName>
    </submittedName>
</protein>
<dbReference type="EMBL" id="LR134182">
    <property type="protein sequence ID" value="VEB44924.1"/>
    <property type="molecule type" value="Genomic_DNA"/>
</dbReference>
<accession>A0A3S4IAY9</accession>
<evidence type="ECO:0000313" key="1">
    <source>
        <dbReference type="EMBL" id="VEB44924.1"/>
    </source>
</evidence>
<sequence length="316" mass="35369">MISGRVAVPAQLVLDQLGLLQQPFGAFFPLRVLLLPRFRRLALGGHRLLLAFLQQFLYGVEIKEVPRIGQPLRVMDHIGGVGQDDGRRGVAAERVFGDQHAVALVEIAAAQRGQQRDVGQAVFVPGARQRRWRVDGDHDQLQVRPAVQKAPGFTQQQQTGVLVLVHRQQGDDQFGRVGEALQRGVVFLVVHQHEAGQIVSLAREIADDGQHFVAILYPKVFHFSSSSNFYRGRANGEIKNFVLNKTKKPASQRVGYVLRGGRLSESEAPVPAWSRAWSWAEPGARFLPAPGASVRRPAPFPTWRSPRWRRRCRSDW</sequence>
<dbReference type="Proteomes" id="UP000275777">
    <property type="component" value="Chromosome"/>
</dbReference>
<gene>
    <name evidence="1" type="ORF">NCTC9695_05428</name>
</gene>
<name>A0A3S4IAY9_CHRVL</name>
<dbReference type="AlphaFoldDB" id="A0A3S4IAY9"/>
<reference evidence="1 2" key="1">
    <citation type="submission" date="2018-12" db="EMBL/GenBank/DDBJ databases">
        <authorList>
            <consortium name="Pathogen Informatics"/>
        </authorList>
    </citation>
    <scope>NUCLEOTIDE SEQUENCE [LARGE SCALE GENOMIC DNA]</scope>
    <source>
        <strain evidence="1 2">NCTC9695</strain>
    </source>
</reference>
<proteinExistence type="predicted"/>
<evidence type="ECO:0000313" key="2">
    <source>
        <dbReference type="Proteomes" id="UP000275777"/>
    </source>
</evidence>